<dbReference type="Pfam" id="PF00440">
    <property type="entry name" value="TetR_N"/>
    <property type="match status" value="1"/>
</dbReference>
<feature type="DNA-binding region" description="H-T-H motif" evidence="2">
    <location>
        <begin position="39"/>
        <end position="58"/>
    </location>
</feature>
<dbReference type="Proteomes" id="UP000000753">
    <property type="component" value="Chromosome"/>
</dbReference>
<evidence type="ECO:0000259" key="3">
    <source>
        <dbReference type="PROSITE" id="PS50977"/>
    </source>
</evidence>
<keyword evidence="5" id="KW-1185">Reference proteome</keyword>
<evidence type="ECO:0000256" key="1">
    <source>
        <dbReference type="ARBA" id="ARBA00023125"/>
    </source>
</evidence>
<dbReference type="eggNOG" id="COG1309">
    <property type="taxonomic scope" value="Bacteria"/>
</dbReference>
<dbReference type="AlphaFoldDB" id="B8CT38"/>
<proteinExistence type="predicted"/>
<dbReference type="Gene3D" id="1.10.357.10">
    <property type="entry name" value="Tetracycline Repressor, domain 2"/>
    <property type="match status" value="1"/>
</dbReference>
<dbReference type="KEGG" id="swp:swp_4152"/>
<keyword evidence="1 2" id="KW-0238">DNA-binding</keyword>
<dbReference type="InterPro" id="IPR009057">
    <property type="entry name" value="Homeodomain-like_sf"/>
</dbReference>
<gene>
    <name evidence="4" type="ordered locus">swp_4152</name>
</gene>
<dbReference type="HOGENOM" id="CLU_1102212_0_0_6"/>
<protein>
    <submittedName>
        <fullName evidence="4">Transcriptional regulator, TetR family</fullName>
    </submittedName>
</protein>
<reference evidence="4 5" key="1">
    <citation type="journal article" date="2008" name="PLoS ONE">
        <title>Environmental adaptation: genomic analysis of the piezotolerant and psychrotolerant deep-sea iron reducing bacterium Shewanella piezotolerans WP3.</title>
        <authorList>
            <person name="Wang F."/>
            <person name="Wang J."/>
            <person name="Jian H."/>
            <person name="Zhang B."/>
            <person name="Li S."/>
            <person name="Wang F."/>
            <person name="Zeng X."/>
            <person name="Gao L."/>
            <person name="Bartlett D.H."/>
            <person name="Yu J."/>
            <person name="Hu S."/>
            <person name="Xiao X."/>
        </authorList>
    </citation>
    <scope>NUCLEOTIDE SEQUENCE [LARGE SCALE GENOMIC DNA]</scope>
    <source>
        <strain evidence="5">WP3 / JCM 13877</strain>
    </source>
</reference>
<dbReference type="PROSITE" id="PS50977">
    <property type="entry name" value="HTH_TETR_2"/>
    <property type="match status" value="1"/>
</dbReference>
<evidence type="ECO:0000256" key="2">
    <source>
        <dbReference type="PROSITE-ProRule" id="PRU00335"/>
    </source>
</evidence>
<dbReference type="PRINTS" id="PR00455">
    <property type="entry name" value="HTHTETR"/>
</dbReference>
<dbReference type="STRING" id="225849.swp_4152"/>
<dbReference type="GO" id="GO:0003677">
    <property type="term" value="F:DNA binding"/>
    <property type="evidence" value="ECO:0007669"/>
    <property type="project" value="UniProtKB-UniRule"/>
</dbReference>
<dbReference type="SUPFAM" id="SSF46689">
    <property type="entry name" value="Homeodomain-like"/>
    <property type="match status" value="1"/>
</dbReference>
<dbReference type="EMBL" id="CP000472">
    <property type="protein sequence ID" value="ACJ30814.1"/>
    <property type="molecule type" value="Genomic_DNA"/>
</dbReference>
<feature type="domain" description="HTH tetR-type" evidence="3">
    <location>
        <begin position="16"/>
        <end position="76"/>
    </location>
</feature>
<name>B8CT38_SHEPW</name>
<evidence type="ECO:0000313" key="5">
    <source>
        <dbReference type="Proteomes" id="UP000000753"/>
    </source>
</evidence>
<organism evidence="4 5">
    <name type="scientific">Shewanella piezotolerans (strain WP3 / JCM 13877)</name>
    <dbReference type="NCBI Taxonomy" id="225849"/>
    <lineage>
        <taxon>Bacteria</taxon>
        <taxon>Pseudomonadati</taxon>
        <taxon>Pseudomonadota</taxon>
        <taxon>Gammaproteobacteria</taxon>
        <taxon>Alteromonadales</taxon>
        <taxon>Shewanellaceae</taxon>
        <taxon>Shewanella</taxon>
    </lineage>
</organism>
<sequence length="260" mass="29846">MQKKIPTMNNYLLNPPKVICYILKVSSEVIKEQGMCSFKMATIANRAGCSKKTLYNYFKCKEDIVVSLYIQHINDVSNCVNRIIDSDSLSNQEKIIYSMALDPMKCWAAEKDDLCMNFLGVNPHIYDLASPEFVGNLQVLFIEVKEQAQSVWKQAIAEGQLLSDKEDVLKCILLLNEIERGAVAMGQNRFLRQFGYDCDLKPTFDALCWIVKTLKWKEECHSLSYENMLKTLSPMVSKKPLLDMRHYALTMESLKESIEL</sequence>
<accession>B8CT38</accession>
<evidence type="ECO:0000313" key="4">
    <source>
        <dbReference type="EMBL" id="ACJ30814.1"/>
    </source>
</evidence>
<dbReference type="InterPro" id="IPR001647">
    <property type="entry name" value="HTH_TetR"/>
</dbReference>